<dbReference type="Pfam" id="PF01851">
    <property type="entry name" value="PC_rep"/>
    <property type="match status" value="1"/>
</dbReference>
<gene>
    <name evidence="14" type="ORF">CcCBS67573_g06751</name>
</gene>
<evidence type="ECO:0000259" key="10">
    <source>
        <dbReference type="Pfam" id="PF00652"/>
    </source>
</evidence>
<dbReference type="SUPFAM" id="SSF51445">
    <property type="entry name" value="(Trans)glycosidases"/>
    <property type="match status" value="1"/>
</dbReference>
<keyword evidence="5" id="KW-0498">Mitosis</keyword>
<dbReference type="OrthoDB" id="26401at2759"/>
<feature type="domain" description="Ricin B lectin" evidence="10">
    <location>
        <begin position="1760"/>
        <end position="1841"/>
    </location>
</feature>
<evidence type="ECO:0000256" key="2">
    <source>
        <dbReference type="ARBA" id="ARBA00010547"/>
    </source>
</evidence>
<dbReference type="GO" id="GO:0031145">
    <property type="term" value="P:anaphase-promoting complex-dependent catabolic process"/>
    <property type="evidence" value="ECO:0007669"/>
    <property type="project" value="TreeGrafter"/>
</dbReference>
<dbReference type="GO" id="GO:0070979">
    <property type="term" value="P:protein K11-linked ubiquitination"/>
    <property type="evidence" value="ECO:0007669"/>
    <property type="project" value="TreeGrafter"/>
</dbReference>
<evidence type="ECO:0000313" key="15">
    <source>
        <dbReference type="Proteomes" id="UP000320333"/>
    </source>
</evidence>
<evidence type="ECO:0000256" key="5">
    <source>
        <dbReference type="ARBA" id="ARBA00022776"/>
    </source>
</evidence>
<dbReference type="PANTHER" id="PTHR12827:SF3">
    <property type="entry name" value="ANAPHASE-PROMOTING COMPLEX SUBUNIT 1"/>
    <property type="match status" value="1"/>
</dbReference>
<dbReference type="PANTHER" id="PTHR12827">
    <property type="entry name" value="MEIOTIC CHECKPOINT REGULATOR TSG24 FAMILY MEMBER"/>
    <property type="match status" value="1"/>
</dbReference>
<sequence length="2170" mass="239491">MFSTRKGVLFQTATAVDRKINLQSQSLYSLSHPLDALAHVLVIKLIDSDVSDSESLDSQDTDAEKEPIVAMTMPPGEIIVCILDDVDVQTIIQEPHHCFKDASLVLTHNCLSNAFSLWVFLEHREVPKSVHVPSESKPNQLLYRVWAEKSVPQSVSHHLDSNSPALPFWTFDVNNSLTIWFPPTSKMGRGCFRAYKFSFTASVDSLISSVTNSNTPVISCISSLILEDPSITFAAPMIVSRASHKDVVCLAASSHALHEMELDQHQTHEFPDASTSAPLKVWMGFDRLQLMPCWMSGNELEQFMSDACAHSASSVTGVKILNHDASEEDQSNIQSSHLRDITARFSEGVPATRVVKSCWEALRHVLPAKQFIATFTRFVGSKLMRPLRSKEDEFHLFLKAVVSSFGSCLNLGNGATWQAEDEESAKDVDEWEKMMLRGRTLGLASAFNCDGRGTFGRDGKRLDAGRTMFSALKHDIVESNADDSLIEFAEVVLVALHLIGENFMLDRTSNERNDLIQFCYEIAIYVRWESYAEYCIKNGADENGERLFQGEFATASKLNPEFSRIRLSPPNILEWVLHRMTTREPADFLTLQTVAEAFDTASSVHPFNVSYTSNCDRMIRKVTCIFNLLITGDMAEIVECITHVGLSLKDLDCVPFGIAVPLKEFLYACRKTPMSGWEASFYALIGREDFAEQLSGTTCPRMYNAIPLAKRLPAPAKRRREPEPLSGVEIENSEICDLRFNGDDRIEAVQRIMTCHQVPSLNAKIVPDSTEEFIRSEQQQILMSFSNKMFALPFGRTLLTFETSKPTLDEFVSFPQVTVSAKMPPLQEVIHLDPTQAAPDLFDWPNFHNGVSTGLRISQESVLSGSWMVQNIPTTPTCNHAGLVFALGLKGSLRNLEQWQLMFYLSAHHCLTTVGVLLGVAVSYRGTGDAFATRLMSVHVPRLNKGTGSSGAVGGGGAGAAATLALQIANGGVTFTASVFGLGLVYMGTARRRYVEVLLDEIAAVDYAVDNGRDNGMGTSGSFNERAKNREGHSVAAGLALGMVVLGRGAGAKGLDGLLLLERLVGYISGSRRRNEIGSVGAGENDSAAGGATIAIALMFLKTNDEAVAAKLNMPETRHMLDYVRSDLLLVRALSRNLILWDAMTPTLEWVENQIPEYVRDKAALFDQDDGSLESLRHARYNIIAGACLSLGIKYAGSSDETVFRLLLAYLNDFNVEAGLPAITYREKLNKSVARSCCDVILLSLGVVMAGSGNLELLRRLHPLTDRISSDTSYGSHMALQMALGFLFLGSANGLTLGTSNASVAALVCSLYPRFPMTADDNCSHLQPLRHMWVLAVERRRAIIARDVESRQACQLPLLITLKPKLRGFGKENETLVLKAPCVLPDLSLIESVAIASKRYLPLKLEFGVDETYLSRLFETHTLFVKRRPGHLDYLKDPTGQMGILSRSFPSARSLPLKQPPRKSKNPHMSEQEDFLDFILSSFSQDARLLAVAQHLCAPPPLSAEKSDLGFADFCLRALRECLVEDKADLVELYIALYSLVKNARSKMVVEDLLSLEIIITFYESVVQKRACAWLSQDSRLLNALFVGSLRCHLDALFLSDSSKSGVPSEIEEQDARYPIHLVIAPRPTQSNHIWPRGTLLAKVYNSMRRDERILPENVNMDAVKNSVFAGGDELAMKILEELMHVQATSAFKYQLLQSGAVGRDAFILIVGGGGILHVAAAAFSSRIVKVSSDKSCLSVVDNLVVPSAACKTTWTYDGTHIKADGAKLCLSVNQGTPISGRGLRLLECTKAQKWTYTASNKFQATGSSLCLDITSDGKTFRMLACNAQKTTQVFSLQSVSAAVTPTATAMPTMWAGVNLFFLHSLPTSNQTTVLSELKKAGVKAVRIFVTTFYQGGKNTSSLGSEDLEMKTIGVYDDRILQQIDKLMVLCVSYNIRLIIVMHDRWTLDATWTICDAYCLAYKNITDGSLRNFYSNSVAETQFDNRLAHIARHQNALMGNREWKDIPEAIYAFEIENEGQGNGQYSNRKWWCSRATALRTVIRNSQVLISTGGAQDIENAVTSENMLCPSLDIIALHSYSSNTTYLKDKLTMAQTEAKKNNKKIIFEEFGSQTITGKVRIINGVGALCNSLKIPWLPWQVSSVSAKNDFEFWKDQATVWAALSKNALAAK</sequence>
<dbReference type="InterPro" id="IPR001547">
    <property type="entry name" value="Glyco_hydro_5"/>
</dbReference>
<evidence type="ECO:0000259" key="9">
    <source>
        <dbReference type="Pfam" id="PF00150"/>
    </source>
</evidence>
<dbReference type="GO" id="GO:0060090">
    <property type="term" value="F:molecular adaptor activity"/>
    <property type="evidence" value="ECO:0007669"/>
    <property type="project" value="TreeGrafter"/>
</dbReference>
<keyword evidence="6" id="KW-0378">Hydrolase</keyword>
<protein>
    <submittedName>
        <fullName evidence="14">Uncharacterized protein</fullName>
    </submittedName>
</protein>
<evidence type="ECO:0000256" key="7">
    <source>
        <dbReference type="ARBA" id="ARBA00023295"/>
    </source>
</evidence>
<dbReference type="Pfam" id="PF00150">
    <property type="entry name" value="Cellulase"/>
    <property type="match status" value="1"/>
</dbReference>
<dbReference type="InterPro" id="IPR002015">
    <property type="entry name" value="Proteasome/cyclosome_rpt"/>
</dbReference>
<dbReference type="InterPro" id="IPR035992">
    <property type="entry name" value="Ricin_B-like_lectins"/>
</dbReference>
<evidence type="ECO:0000313" key="14">
    <source>
        <dbReference type="EMBL" id="TPX69848.1"/>
    </source>
</evidence>
<dbReference type="GO" id="GO:0004553">
    <property type="term" value="F:hydrolase activity, hydrolyzing O-glycosyl compounds"/>
    <property type="evidence" value="ECO:0007669"/>
    <property type="project" value="InterPro"/>
</dbReference>
<dbReference type="Proteomes" id="UP000320333">
    <property type="component" value="Unassembled WGS sequence"/>
</dbReference>
<dbReference type="GO" id="GO:0005680">
    <property type="term" value="C:anaphase-promoting complex"/>
    <property type="evidence" value="ECO:0007669"/>
    <property type="project" value="InterPro"/>
</dbReference>
<dbReference type="Gene3D" id="1.25.10.10">
    <property type="entry name" value="Leucine-rich Repeat Variant"/>
    <property type="match status" value="3"/>
</dbReference>
<dbReference type="GO" id="GO:0051301">
    <property type="term" value="P:cell division"/>
    <property type="evidence" value="ECO:0007669"/>
    <property type="project" value="UniProtKB-KW"/>
</dbReference>
<dbReference type="GO" id="GO:0007091">
    <property type="term" value="P:metaphase/anaphase transition of mitotic cell cycle"/>
    <property type="evidence" value="ECO:0007669"/>
    <property type="project" value="TreeGrafter"/>
</dbReference>
<dbReference type="EMBL" id="QEAP01000305">
    <property type="protein sequence ID" value="TPX69848.1"/>
    <property type="molecule type" value="Genomic_DNA"/>
</dbReference>
<dbReference type="SUPFAM" id="SSF50370">
    <property type="entry name" value="Ricin B-like lectins"/>
    <property type="match status" value="1"/>
</dbReference>
<dbReference type="GO" id="GO:0000272">
    <property type="term" value="P:polysaccharide catabolic process"/>
    <property type="evidence" value="ECO:0007669"/>
    <property type="project" value="InterPro"/>
</dbReference>
<dbReference type="PROSITE" id="PS50231">
    <property type="entry name" value="RICIN_B_LECTIN"/>
    <property type="match status" value="1"/>
</dbReference>
<accession>A0A507F385</accession>
<dbReference type="Pfam" id="PF21282">
    <property type="entry name" value="APC1_3rd"/>
    <property type="match status" value="1"/>
</dbReference>
<dbReference type="InterPro" id="IPR024990">
    <property type="entry name" value="Apc1"/>
</dbReference>
<comment type="similarity">
    <text evidence="1">Belongs to the glycosyl hydrolase 5 (cellulase A) family.</text>
</comment>
<dbReference type="InterPro" id="IPR000772">
    <property type="entry name" value="Ricin_B_lectin"/>
</dbReference>
<evidence type="ECO:0000259" key="12">
    <source>
        <dbReference type="Pfam" id="PF20518"/>
    </source>
</evidence>
<feature type="domain" description="Anaphase-promoting complex subunit 1 beta-sandwich" evidence="13">
    <location>
        <begin position="1341"/>
        <end position="1428"/>
    </location>
</feature>
<keyword evidence="8" id="KW-0131">Cell cycle</keyword>
<dbReference type="InterPro" id="IPR048971">
    <property type="entry name" value="Apc1_3rd"/>
</dbReference>
<dbReference type="Gene3D" id="2.80.10.50">
    <property type="match status" value="1"/>
</dbReference>
<dbReference type="Pfam" id="PF20518">
    <property type="entry name" value="Apc1_MidN"/>
    <property type="match status" value="1"/>
</dbReference>
<keyword evidence="4" id="KW-0677">Repeat</keyword>
<keyword evidence="7" id="KW-0326">Glycosidase</keyword>
<dbReference type="InterPro" id="IPR041221">
    <property type="entry name" value="APC1_C"/>
</dbReference>
<dbReference type="Gene3D" id="3.20.20.80">
    <property type="entry name" value="Glycosidases"/>
    <property type="match status" value="1"/>
</dbReference>
<evidence type="ECO:0000259" key="13">
    <source>
        <dbReference type="Pfam" id="PF21282"/>
    </source>
</evidence>
<evidence type="ECO:0000259" key="11">
    <source>
        <dbReference type="Pfam" id="PF18122"/>
    </source>
</evidence>
<evidence type="ECO:0000256" key="4">
    <source>
        <dbReference type="ARBA" id="ARBA00022737"/>
    </source>
</evidence>
<name>A0A507F385_9FUNG</name>
<comment type="caution">
    <text evidence="14">The sequence shown here is derived from an EMBL/GenBank/DDBJ whole genome shotgun (WGS) entry which is preliminary data.</text>
</comment>
<keyword evidence="15" id="KW-1185">Reference proteome</keyword>
<comment type="similarity">
    <text evidence="2">Belongs to the APC1 family.</text>
</comment>
<evidence type="ECO:0000256" key="8">
    <source>
        <dbReference type="ARBA" id="ARBA00023306"/>
    </source>
</evidence>
<organism evidence="14 15">
    <name type="scientific">Chytriomyces confervae</name>
    <dbReference type="NCBI Taxonomy" id="246404"/>
    <lineage>
        <taxon>Eukaryota</taxon>
        <taxon>Fungi</taxon>
        <taxon>Fungi incertae sedis</taxon>
        <taxon>Chytridiomycota</taxon>
        <taxon>Chytridiomycota incertae sedis</taxon>
        <taxon>Chytridiomycetes</taxon>
        <taxon>Chytridiales</taxon>
        <taxon>Chytriomycetaceae</taxon>
        <taxon>Chytriomyces</taxon>
    </lineage>
</organism>
<dbReference type="STRING" id="246404.A0A507F385"/>
<dbReference type="Pfam" id="PF00652">
    <property type="entry name" value="Ricin_B_lectin"/>
    <property type="match status" value="1"/>
</dbReference>
<feature type="domain" description="Anaphase-promoting complex subunit 1 middle" evidence="12">
    <location>
        <begin position="637"/>
        <end position="691"/>
    </location>
</feature>
<reference evidence="14 15" key="1">
    <citation type="journal article" date="2019" name="Sci. Rep.">
        <title>Comparative genomics of chytrid fungi reveal insights into the obligate biotrophic and pathogenic lifestyle of Synchytrium endobioticum.</title>
        <authorList>
            <person name="van de Vossenberg B.T.L.H."/>
            <person name="Warris S."/>
            <person name="Nguyen H.D.T."/>
            <person name="van Gent-Pelzer M.P.E."/>
            <person name="Joly D.L."/>
            <person name="van de Geest H.C."/>
            <person name="Bonants P.J.M."/>
            <person name="Smith D.S."/>
            <person name="Levesque C.A."/>
            <person name="van der Lee T.A.J."/>
        </authorList>
    </citation>
    <scope>NUCLEOTIDE SEQUENCE [LARGE SCALE GENOMIC DNA]</scope>
    <source>
        <strain evidence="14 15">CBS 675.73</strain>
    </source>
</reference>
<dbReference type="InterPro" id="IPR011989">
    <property type="entry name" value="ARM-like"/>
</dbReference>
<evidence type="ECO:0000256" key="6">
    <source>
        <dbReference type="ARBA" id="ARBA00022801"/>
    </source>
</evidence>
<evidence type="ECO:0000256" key="3">
    <source>
        <dbReference type="ARBA" id="ARBA00022618"/>
    </source>
</evidence>
<proteinExistence type="inferred from homology"/>
<dbReference type="InterPro" id="IPR046794">
    <property type="entry name" value="Apc1_MidN"/>
</dbReference>
<evidence type="ECO:0000256" key="1">
    <source>
        <dbReference type="ARBA" id="ARBA00005641"/>
    </source>
</evidence>
<feature type="domain" description="Anaphase-promoting complex subunit 1 C-terminal" evidence="11">
    <location>
        <begin position="1479"/>
        <end position="1598"/>
    </location>
</feature>
<dbReference type="Pfam" id="PF18122">
    <property type="entry name" value="APC1_C"/>
    <property type="match status" value="1"/>
</dbReference>
<feature type="domain" description="Glycoside hydrolase family 5" evidence="9">
    <location>
        <begin position="1849"/>
        <end position="2141"/>
    </location>
</feature>
<keyword evidence="3" id="KW-0132">Cell division</keyword>
<dbReference type="InterPro" id="IPR017853">
    <property type="entry name" value="GH"/>
</dbReference>